<feature type="transmembrane region" description="Helical" evidence="1">
    <location>
        <begin position="32"/>
        <end position="52"/>
    </location>
</feature>
<sequence>MGWFKPLYRRVILIAIIAVWCGWEWLYNHDQFWGLITAAALAYGVWTFFINFENELNKTDGKPKS</sequence>
<keyword evidence="1" id="KW-0812">Transmembrane</keyword>
<keyword evidence="1" id="KW-1133">Transmembrane helix</keyword>
<reference evidence="2 3" key="1">
    <citation type="journal article" date="2015" name="Genome Announc.">
        <title>Genome Assemblies of Three Soil-Associated Devosia species: D. insulae, D. limi, and D. soli.</title>
        <authorList>
            <person name="Hassan Y.I."/>
            <person name="Lepp D."/>
            <person name="Zhou T."/>
        </authorList>
    </citation>
    <scope>NUCLEOTIDE SEQUENCE [LARGE SCALE GENOMIC DNA]</scope>
    <source>
        <strain evidence="2 3">DS-56</strain>
    </source>
</reference>
<proteinExistence type="predicted"/>
<dbReference type="AlphaFoldDB" id="A0A1E5XU99"/>
<accession>A0A1E5XU99</accession>
<gene>
    <name evidence="2" type="ORF">VW23_013030</name>
</gene>
<organism evidence="2 3">
    <name type="scientific">Devosia insulae DS-56</name>
    <dbReference type="NCBI Taxonomy" id="1116389"/>
    <lineage>
        <taxon>Bacteria</taxon>
        <taxon>Pseudomonadati</taxon>
        <taxon>Pseudomonadota</taxon>
        <taxon>Alphaproteobacteria</taxon>
        <taxon>Hyphomicrobiales</taxon>
        <taxon>Devosiaceae</taxon>
        <taxon>Devosia</taxon>
    </lineage>
</organism>
<evidence type="ECO:0000313" key="3">
    <source>
        <dbReference type="Proteomes" id="UP000095463"/>
    </source>
</evidence>
<feature type="transmembrane region" description="Helical" evidence="1">
    <location>
        <begin position="7"/>
        <end position="26"/>
    </location>
</feature>
<evidence type="ECO:0000256" key="1">
    <source>
        <dbReference type="SAM" id="Phobius"/>
    </source>
</evidence>
<evidence type="ECO:0008006" key="4">
    <source>
        <dbReference type="Google" id="ProtNLM"/>
    </source>
</evidence>
<comment type="caution">
    <text evidence="2">The sequence shown here is derived from an EMBL/GenBank/DDBJ whole genome shotgun (WGS) entry which is preliminary data.</text>
</comment>
<dbReference type="EMBL" id="LAJE02000088">
    <property type="protein sequence ID" value="OEO32153.1"/>
    <property type="molecule type" value="Genomic_DNA"/>
</dbReference>
<protein>
    <recommendedName>
        <fullName evidence="4">DUF3329 domain-containing protein</fullName>
    </recommendedName>
</protein>
<keyword evidence="3" id="KW-1185">Reference proteome</keyword>
<name>A0A1E5XU99_9HYPH</name>
<dbReference type="Proteomes" id="UP000095463">
    <property type="component" value="Unassembled WGS sequence"/>
</dbReference>
<keyword evidence="1" id="KW-0472">Membrane</keyword>
<evidence type="ECO:0000313" key="2">
    <source>
        <dbReference type="EMBL" id="OEO32153.1"/>
    </source>
</evidence>